<name>A0ABV9CWB8_9ACTN</name>
<evidence type="ECO:0000313" key="2">
    <source>
        <dbReference type="EMBL" id="MFC4536997.1"/>
    </source>
</evidence>
<reference evidence="3" key="1">
    <citation type="journal article" date="2019" name="Int. J. Syst. Evol. Microbiol.">
        <title>The Global Catalogue of Microorganisms (GCM) 10K type strain sequencing project: providing services to taxonomists for standard genome sequencing and annotation.</title>
        <authorList>
            <consortium name="The Broad Institute Genomics Platform"/>
            <consortium name="The Broad Institute Genome Sequencing Center for Infectious Disease"/>
            <person name="Wu L."/>
            <person name="Ma J."/>
        </authorList>
    </citation>
    <scope>NUCLEOTIDE SEQUENCE [LARGE SCALE GENOMIC DNA]</scope>
    <source>
        <strain evidence="3">CGMCC 4.7132</strain>
    </source>
</reference>
<evidence type="ECO:0000256" key="1">
    <source>
        <dbReference type="SAM" id="Phobius"/>
    </source>
</evidence>
<evidence type="ECO:0008006" key="4">
    <source>
        <dbReference type="Google" id="ProtNLM"/>
    </source>
</evidence>
<keyword evidence="1" id="KW-0472">Membrane</keyword>
<keyword evidence="1" id="KW-0812">Transmembrane</keyword>
<feature type="transmembrane region" description="Helical" evidence="1">
    <location>
        <begin position="48"/>
        <end position="68"/>
    </location>
</feature>
<dbReference type="EMBL" id="JBHSFP010000068">
    <property type="protein sequence ID" value="MFC4536997.1"/>
    <property type="molecule type" value="Genomic_DNA"/>
</dbReference>
<gene>
    <name evidence="2" type="ORF">ACFO60_40020</name>
</gene>
<dbReference type="Proteomes" id="UP001596004">
    <property type="component" value="Unassembled WGS sequence"/>
</dbReference>
<organism evidence="2 3">
    <name type="scientific">Sphaerisporangium dianthi</name>
    <dbReference type="NCBI Taxonomy" id="1436120"/>
    <lineage>
        <taxon>Bacteria</taxon>
        <taxon>Bacillati</taxon>
        <taxon>Actinomycetota</taxon>
        <taxon>Actinomycetes</taxon>
        <taxon>Streptosporangiales</taxon>
        <taxon>Streptosporangiaceae</taxon>
        <taxon>Sphaerisporangium</taxon>
    </lineage>
</organism>
<proteinExistence type="predicted"/>
<feature type="transmembrane region" description="Helical" evidence="1">
    <location>
        <begin position="20"/>
        <end position="42"/>
    </location>
</feature>
<comment type="caution">
    <text evidence="2">The sequence shown here is derived from an EMBL/GenBank/DDBJ whole genome shotgun (WGS) entry which is preliminary data.</text>
</comment>
<protein>
    <recommendedName>
        <fullName evidence="4">DUF2306 domain-containing protein</fullName>
    </recommendedName>
</protein>
<accession>A0ABV9CWB8</accession>
<keyword evidence="3" id="KW-1185">Reference proteome</keyword>
<evidence type="ECO:0000313" key="3">
    <source>
        <dbReference type="Proteomes" id="UP001596004"/>
    </source>
</evidence>
<sequence length="90" mass="9329">MPRARRSAPASTGRRRAETLVGHLVGVAATSLLVYVGLDHLAPVSDAVALWCSGLAAGLCSLPAWTVIRRRLASTLAPSPAPSTSRRGAK</sequence>
<keyword evidence="1" id="KW-1133">Transmembrane helix</keyword>